<sequence>MRETWQRQRPLLQLDRATLRQLLQPVLAGSSIASAELLHAGRNNTLYKITAEGRYEALVLRLFQDDPAACKKEVELFNLLHARVPLAEMLYADQDGKSYAYPSTISRWVEGILVEDLLAGNAEADLVEVGYSVGTMLATIGSYTFAHPGFFHDGLHLDDLIDEVAEENAAKGYLEYLSSCLFAGKAERWLGADLTARLWALVTEHAHLLQTTAASRSLVHADFGGSNLLARQERGRFSVVAVLDWEFAFVGSSLFDLANLFRYEWLLPNTFKTACLQGFTDHGGVLPLTGKRSSSSSI</sequence>
<dbReference type="Pfam" id="PF01636">
    <property type="entry name" value="APH"/>
    <property type="match status" value="1"/>
</dbReference>
<gene>
    <name evidence="2" type="ORF">KSF_103310</name>
</gene>
<proteinExistence type="predicted"/>
<dbReference type="InterPro" id="IPR011009">
    <property type="entry name" value="Kinase-like_dom_sf"/>
</dbReference>
<dbReference type="Gene3D" id="3.90.1200.10">
    <property type="match status" value="1"/>
</dbReference>
<dbReference type="Gene3D" id="3.30.200.150">
    <property type="match status" value="1"/>
</dbReference>
<comment type="caution">
    <text evidence="2">The sequence shown here is derived from an EMBL/GenBank/DDBJ whole genome shotgun (WGS) entry which is preliminary data.</text>
</comment>
<reference evidence="2" key="1">
    <citation type="submission" date="2020-10" db="EMBL/GenBank/DDBJ databases">
        <title>Taxonomic study of unclassified bacteria belonging to the class Ktedonobacteria.</title>
        <authorList>
            <person name="Yabe S."/>
            <person name="Wang C.M."/>
            <person name="Zheng Y."/>
            <person name="Sakai Y."/>
            <person name="Cavaletti L."/>
            <person name="Monciardini P."/>
            <person name="Donadio S."/>
        </authorList>
    </citation>
    <scope>NUCLEOTIDE SEQUENCE</scope>
    <source>
        <strain evidence="2">ID150040</strain>
    </source>
</reference>
<accession>A0A8J3N917</accession>
<keyword evidence="3" id="KW-1185">Reference proteome</keyword>
<dbReference type="PANTHER" id="PTHR21310">
    <property type="entry name" value="AMINOGLYCOSIDE PHOSPHOTRANSFERASE-RELATED-RELATED"/>
    <property type="match status" value="1"/>
</dbReference>
<evidence type="ECO:0000313" key="2">
    <source>
        <dbReference type="EMBL" id="GHP00284.1"/>
    </source>
</evidence>
<dbReference type="EMBL" id="BNJK01000002">
    <property type="protein sequence ID" value="GHP00284.1"/>
    <property type="molecule type" value="Genomic_DNA"/>
</dbReference>
<dbReference type="InterPro" id="IPR002575">
    <property type="entry name" value="Aminoglycoside_PTrfase"/>
</dbReference>
<protein>
    <recommendedName>
        <fullName evidence="1">Aminoglycoside phosphotransferase domain-containing protein</fullName>
    </recommendedName>
</protein>
<evidence type="ECO:0000259" key="1">
    <source>
        <dbReference type="Pfam" id="PF01636"/>
    </source>
</evidence>
<dbReference type="InterPro" id="IPR051678">
    <property type="entry name" value="AGP_Transferase"/>
</dbReference>
<dbReference type="SUPFAM" id="SSF56112">
    <property type="entry name" value="Protein kinase-like (PK-like)"/>
    <property type="match status" value="1"/>
</dbReference>
<evidence type="ECO:0000313" key="3">
    <source>
        <dbReference type="Proteomes" id="UP000597444"/>
    </source>
</evidence>
<organism evidence="2 3">
    <name type="scientific">Reticulibacter mediterranei</name>
    <dbReference type="NCBI Taxonomy" id="2778369"/>
    <lineage>
        <taxon>Bacteria</taxon>
        <taxon>Bacillati</taxon>
        <taxon>Chloroflexota</taxon>
        <taxon>Ktedonobacteria</taxon>
        <taxon>Ktedonobacterales</taxon>
        <taxon>Reticulibacteraceae</taxon>
        <taxon>Reticulibacter</taxon>
    </lineage>
</organism>
<name>A0A8J3N917_9CHLR</name>
<dbReference type="RefSeq" id="WP_220210830.1">
    <property type="nucleotide sequence ID" value="NZ_BNJK01000002.1"/>
</dbReference>
<dbReference type="AlphaFoldDB" id="A0A8J3N917"/>
<feature type="domain" description="Aminoglycoside phosphotransferase" evidence="1">
    <location>
        <begin position="36"/>
        <end position="278"/>
    </location>
</feature>
<dbReference type="Proteomes" id="UP000597444">
    <property type="component" value="Unassembled WGS sequence"/>
</dbReference>